<evidence type="ECO:0000256" key="8">
    <source>
        <dbReference type="ARBA" id="ARBA00023004"/>
    </source>
</evidence>
<feature type="domain" description="FAD/NAD(P)-binding" evidence="11">
    <location>
        <begin position="389"/>
        <end position="624"/>
    </location>
</feature>
<dbReference type="EMBL" id="JBFNQD010000033">
    <property type="protein sequence ID" value="MEW9310682.1"/>
    <property type="molecule type" value="Genomic_DNA"/>
</dbReference>
<dbReference type="CDD" id="cd04734">
    <property type="entry name" value="OYE_like_3_FMN"/>
    <property type="match status" value="1"/>
</dbReference>
<dbReference type="PANTHER" id="PTHR42917:SF2">
    <property type="entry name" value="2,4-DIENOYL-COA REDUCTASE [(2E)-ENOYL-COA-PRODUCING]"/>
    <property type="match status" value="1"/>
</dbReference>
<evidence type="ECO:0000313" key="13">
    <source>
        <dbReference type="Proteomes" id="UP001555786"/>
    </source>
</evidence>
<dbReference type="Gene3D" id="3.50.50.60">
    <property type="entry name" value="FAD/NAD(P)-binding domain"/>
    <property type="match status" value="1"/>
</dbReference>
<keyword evidence="8" id="KW-0408">Iron</keyword>
<name>A0ABV3PYF6_9HYPH</name>
<dbReference type="SUPFAM" id="SSF51905">
    <property type="entry name" value="FAD/NAD(P)-binding domain"/>
    <property type="match status" value="1"/>
</dbReference>
<dbReference type="InterPro" id="IPR051793">
    <property type="entry name" value="NADH:flavin_oxidoreductase"/>
</dbReference>
<evidence type="ECO:0000256" key="3">
    <source>
        <dbReference type="ARBA" id="ARBA00011048"/>
    </source>
</evidence>
<keyword evidence="4" id="KW-0285">Flavoprotein</keyword>
<proteinExistence type="inferred from homology"/>
<accession>A0ABV3PYF6</accession>
<dbReference type="RefSeq" id="WP_367627031.1">
    <property type="nucleotide sequence ID" value="NZ_JBFNQD010000033.1"/>
</dbReference>
<comment type="caution">
    <text evidence="12">The sequence shown here is derived from an EMBL/GenBank/DDBJ whole genome shotgun (WGS) entry which is preliminary data.</text>
</comment>
<dbReference type="Proteomes" id="UP001555786">
    <property type="component" value="Unassembled WGS sequence"/>
</dbReference>
<organism evidence="12 13">
    <name type="scientific">Labrys neptuniae</name>
    <dbReference type="NCBI Taxonomy" id="376174"/>
    <lineage>
        <taxon>Bacteria</taxon>
        <taxon>Pseudomonadati</taxon>
        <taxon>Pseudomonadota</taxon>
        <taxon>Alphaproteobacteria</taxon>
        <taxon>Hyphomicrobiales</taxon>
        <taxon>Xanthobacteraceae</taxon>
        <taxon>Labrys</taxon>
    </lineage>
</organism>
<feature type="domain" description="NADH:flavin oxidoreductase/NADH oxidase N-terminal" evidence="10">
    <location>
        <begin position="7"/>
        <end position="342"/>
    </location>
</feature>
<reference evidence="12 13" key="1">
    <citation type="submission" date="2024-07" db="EMBL/GenBank/DDBJ databases">
        <title>Description of Labrys sedimenti sp. nov., isolated from a diclofenac-degrading enrichment culture.</title>
        <authorList>
            <person name="Tancsics A."/>
            <person name="Csepanyi A."/>
        </authorList>
    </citation>
    <scope>NUCLEOTIDE SEQUENCE [LARGE SCALE GENOMIC DNA]</scope>
    <source>
        <strain evidence="12 13">LMG 23578</strain>
    </source>
</reference>
<protein>
    <submittedName>
        <fullName evidence="12">NADH:flavin oxidoreductase</fullName>
    </submittedName>
</protein>
<dbReference type="PRINTS" id="PR00368">
    <property type="entry name" value="FADPNR"/>
</dbReference>
<dbReference type="Gene3D" id="3.40.50.720">
    <property type="entry name" value="NAD(P)-binding Rossmann-like Domain"/>
    <property type="match status" value="1"/>
</dbReference>
<dbReference type="InterPro" id="IPR036188">
    <property type="entry name" value="FAD/NAD-bd_sf"/>
</dbReference>
<evidence type="ECO:0000256" key="1">
    <source>
        <dbReference type="ARBA" id="ARBA00001917"/>
    </source>
</evidence>
<evidence type="ECO:0000259" key="10">
    <source>
        <dbReference type="Pfam" id="PF00724"/>
    </source>
</evidence>
<dbReference type="InterPro" id="IPR001155">
    <property type="entry name" value="OxRdtase_FMN_N"/>
</dbReference>
<comment type="cofactor">
    <cofactor evidence="1">
        <name>FMN</name>
        <dbReference type="ChEBI" id="CHEBI:58210"/>
    </cofactor>
</comment>
<sequence length="679" mass="74199">MAKYQALLKPLTIKNITFRNRIMSTSHAPGYAEDGMPGERYQLYHVEKAKGGIGLTMFGGSSSVALDSPLSFNQISVSEDRVLPYLTQFAERVHAHGAAIMCQITHIGRRGAWDGANWLPLINPSSTREPMHRHYAKEMEDFDFRRVFLNFADAAVRLKKAGLDGCEIIAAAHHLIDAFISPMLNRRTDKYGGSLENRMRFGREVLETVREAVGDDYVLGLRVAGDELLRGGLTQSECLDVITGYCNSGLIDFINVYQAHGDDFRGLQAMIPDMSFASAAFLQLASAVKAEIDIPVFHASAIRDLATANRAVEEGHVDMVAMTRAHIADPHLVRKLMEDREDDVRQCIGANYCIDRGGQGKDALCIQNVVTSREQTMSHDVARSANPRKVVIVGAGPAGLEAARTAAQAGHKVVLFEAADKPGGQLNLAPAVDWRAGMAGIVRWLEMQVRKLGVDLRTGRSATPDAVLAEAPDVVIVATGGKPTVPDVPGIDKAVSARDILSGKEAPGKNVLLFDVTGTHVAATTADFITQRGSIVEIATPDQMIGEEIGRTARVNFMKRLYERNTVMSPSFDLMEVYLDGNALIAVLREVHSDREEEREVDQIIYEAGTQPVADIYFALKPQSRNQGELDQAAFIALQPQTVATNPAGKFELYRIGDAVLSRNVHASMYEAARLVRPL</sequence>
<keyword evidence="13" id="KW-1185">Reference proteome</keyword>
<dbReference type="PRINTS" id="PR00411">
    <property type="entry name" value="PNDRDTASEI"/>
</dbReference>
<evidence type="ECO:0000256" key="2">
    <source>
        <dbReference type="ARBA" id="ARBA00001966"/>
    </source>
</evidence>
<dbReference type="InterPro" id="IPR013785">
    <property type="entry name" value="Aldolase_TIM"/>
</dbReference>
<gene>
    <name evidence="12" type="ORF">ABXS05_34430</name>
</gene>
<evidence type="ECO:0000313" key="12">
    <source>
        <dbReference type="EMBL" id="MEW9310682.1"/>
    </source>
</evidence>
<evidence type="ECO:0000256" key="4">
    <source>
        <dbReference type="ARBA" id="ARBA00022630"/>
    </source>
</evidence>
<keyword evidence="5" id="KW-0288">FMN</keyword>
<dbReference type="Pfam" id="PF07992">
    <property type="entry name" value="Pyr_redox_2"/>
    <property type="match status" value="1"/>
</dbReference>
<keyword evidence="7" id="KW-0560">Oxidoreductase</keyword>
<dbReference type="Pfam" id="PF00724">
    <property type="entry name" value="Oxidored_FMN"/>
    <property type="match status" value="1"/>
</dbReference>
<evidence type="ECO:0000256" key="6">
    <source>
        <dbReference type="ARBA" id="ARBA00022723"/>
    </source>
</evidence>
<keyword evidence="9" id="KW-0411">Iron-sulfur</keyword>
<evidence type="ECO:0000256" key="7">
    <source>
        <dbReference type="ARBA" id="ARBA00023002"/>
    </source>
</evidence>
<evidence type="ECO:0000259" key="11">
    <source>
        <dbReference type="Pfam" id="PF07992"/>
    </source>
</evidence>
<keyword evidence="6" id="KW-0479">Metal-binding</keyword>
<dbReference type="SUPFAM" id="SSF51395">
    <property type="entry name" value="FMN-linked oxidoreductases"/>
    <property type="match status" value="1"/>
</dbReference>
<dbReference type="Gene3D" id="3.20.20.70">
    <property type="entry name" value="Aldolase class I"/>
    <property type="match status" value="1"/>
</dbReference>
<evidence type="ECO:0000256" key="9">
    <source>
        <dbReference type="ARBA" id="ARBA00023014"/>
    </source>
</evidence>
<comment type="similarity">
    <text evidence="3">In the N-terminal section; belongs to the NADH:flavin oxidoreductase/NADH oxidase family.</text>
</comment>
<dbReference type="PANTHER" id="PTHR42917">
    <property type="entry name" value="2,4-DIENOYL-COA REDUCTASE"/>
    <property type="match status" value="1"/>
</dbReference>
<dbReference type="InterPro" id="IPR023753">
    <property type="entry name" value="FAD/NAD-binding_dom"/>
</dbReference>
<evidence type="ECO:0000256" key="5">
    <source>
        <dbReference type="ARBA" id="ARBA00022643"/>
    </source>
</evidence>
<comment type="cofactor">
    <cofactor evidence="2">
        <name>[4Fe-4S] cluster</name>
        <dbReference type="ChEBI" id="CHEBI:49883"/>
    </cofactor>
</comment>